<dbReference type="EC" id="4.1.1.36" evidence="3"/>
<keyword evidence="3" id="KW-0511">Multifunctional enzyme</keyword>
<feature type="region of interest" description="Phosphopantothenoylcysteine decarboxylase" evidence="3">
    <location>
        <begin position="1"/>
        <end position="194"/>
    </location>
</feature>
<feature type="binding site" evidence="3">
    <location>
        <position position="293"/>
    </location>
    <ligand>
        <name>CTP</name>
        <dbReference type="ChEBI" id="CHEBI:37563"/>
    </ligand>
</feature>
<evidence type="ECO:0000256" key="1">
    <source>
        <dbReference type="ARBA" id="ARBA00022793"/>
    </source>
</evidence>
<dbReference type="Gene3D" id="3.40.50.1950">
    <property type="entry name" value="Flavin prenyltransferase-like"/>
    <property type="match status" value="1"/>
</dbReference>
<keyword evidence="3 4" id="KW-0285">Flavoprotein</keyword>
<dbReference type="PANTHER" id="PTHR14359:SF6">
    <property type="entry name" value="PHOSPHOPANTOTHENOYLCYSTEINE DECARBOXYLASE"/>
    <property type="match status" value="1"/>
</dbReference>
<evidence type="ECO:0000259" key="6">
    <source>
        <dbReference type="Pfam" id="PF04127"/>
    </source>
</evidence>
<evidence type="ECO:0000313" key="7">
    <source>
        <dbReference type="EMBL" id="KGF47464.1"/>
    </source>
</evidence>
<dbReference type="EMBL" id="JRNT01000009">
    <property type="protein sequence ID" value="KGF47464.1"/>
    <property type="molecule type" value="Genomic_DNA"/>
</dbReference>
<feature type="binding site" evidence="3">
    <location>
        <position position="344"/>
    </location>
    <ligand>
        <name>CTP</name>
        <dbReference type="ChEBI" id="CHEBI:37563"/>
    </ligand>
</feature>
<comment type="cofactor">
    <cofactor evidence="3">
        <name>Mg(2+)</name>
        <dbReference type="ChEBI" id="CHEBI:18420"/>
    </cofactor>
</comment>
<dbReference type="GO" id="GO:0004633">
    <property type="term" value="F:phosphopantothenoylcysteine decarboxylase activity"/>
    <property type="evidence" value="ECO:0007669"/>
    <property type="project" value="UniProtKB-UniRule"/>
</dbReference>
<protein>
    <recommendedName>
        <fullName evidence="3">Coenzyme A biosynthesis bifunctional protein CoaBC</fullName>
    </recommendedName>
    <alternativeName>
        <fullName evidence="3">DNA/pantothenate metabolism flavoprotein</fullName>
    </alternativeName>
    <alternativeName>
        <fullName evidence="3">Phosphopantothenoylcysteine synthetase/decarboxylase</fullName>
        <shortName evidence="3">PPCS-PPCDC</shortName>
    </alternativeName>
    <domain>
        <recommendedName>
            <fullName evidence="3">Phosphopantothenoylcysteine decarboxylase</fullName>
            <shortName evidence="3">PPC decarboxylase</shortName>
            <shortName evidence="3">PPC-DC</shortName>
            <ecNumber evidence="3">4.1.1.36</ecNumber>
        </recommendedName>
        <alternativeName>
            <fullName evidence="3">CoaC</fullName>
        </alternativeName>
    </domain>
    <domain>
        <recommendedName>
            <fullName evidence="3">Phosphopantothenate--cysteine ligase</fullName>
            <ecNumber evidence="3">6.3.2.5</ecNumber>
        </recommendedName>
        <alternativeName>
            <fullName evidence="3">CoaB</fullName>
        </alternativeName>
        <alternativeName>
            <fullName evidence="3">Phosphopantothenoylcysteine synthetase</fullName>
            <shortName evidence="3">PPC synthetase</shortName>
            <shortName evidence="3">PPC-S</shortName>
        </alternativeName>
    </domain>
</protein>
<dbReference type="GO" id="GO:0015941">
    <property type="term" value="P:pantothenate catabolic process"/>
    <property type="evidence" value="ECO:0007669"/>
    <property type="project" value="InterPro"/>
</dbReference>
<dbReference type="GO" id="GO:0071513">
    <property type="term" value="C:phosphopantothenoylcysteine decarboxylase complex"/>
    <property type="evidence" value="ECO:0007669"/>
    <property type="project" value="TreeGrafter"/>
</dbReference>
<comment type="catalytic activity">
    <reaction evidence="3 4">
        <text>N-[(R)-4-phosphopantothenoyl]-L-cysteine + H(+) = (R)-4'-phosphopantetheine + CO2</text>
        <dbReference type="Rhea" id="RHEA:16793"/>
        <dbReference type="ChEBI" id="CHEBI:15378"/>
        <dbReference type="ChEBI" id="CHEBI:16526"/>
        <dbReference type="ChEBI" id="CHEBI:59458"/>
        <dbReference type="ChEBI" id="CHEBI:61723"/>
        <dbReference type="EC" id="4.1.1.36"/>
    </reaction>
</comment>
<name>A0A096CQ59_9FIRM</name>
<feature type="region of interest" description="Phosphopantothenate--cysteine ligase" evidence="3">
    <location>
        <begin position="195"/>
        <end position="403"/>
    </location>
</feature>
<keyword evidence="1 3" id="KW-0210">Decarboxylase</keyword>
<proteinExistence type="inferred from homology"/>
<evidence type="ECO:0000256" key="2">
    <source>
        <dbReference type="ARBA" id="ARBA00023239"/>
    </source>
</evidence>
<comment type="pathway">
    <text evidence="3 4">Cofactor biosynthesis; coenzyme A biosynthesis; CoA from (R)-pantothenate: step 3/5.</text>
</comment>
<feature type="domain" description="DNA/pantothenate metabolism flavoprotein C-terminal" evidence="6">
    <location>
        <begin position="190"/>
        <end position="397"/>
    </location>
</feature>
<feature type="binding site" evidence="3">
    <location>
        <position position="340"/>
    </location>
    <ligand>
        <name>CTP</name>
        <dbReference type="ChEBI" id="CHEBI:37563"/>
    </ligand>
</feature>
<keyword evidence="3" id="KW-0460">Magnesium</keyword>
<dbReference type="InterPro" id="IPR035929">
    <property type="entry name" value="CoaB-like_sf"/>
</dbReference>
<reference evidence="7 8" key="1">
    <citation type="submission" date="2014-07" db="EMBL/GenBank/DDBJ databases">
        <authorList>
            <person name="McCorrison J."/>
            <person name="Sanka R."/>
            <person name="Torralba M."/>
            <person name="Gillis M."/>
            <person name="Haft D.H."/>
            <person name="Methe B."/>
            <person name="Sutton G."/>
            <person name="Nelson K.E."/>
        </authorList>
    </citation>
    <scope>NUCLEOTIDE SEQUENCE [LARGE SCALE GENOMIC DNA]</scope>
    <source>
        <strain evidence="7 8">DNF00314</strain>
    </source>
</reference>
<dbReference type="InterPro" id="IPR003382">
    <property type="entry name" value="Flavoprotein"/>
</dbReference>
<dbReference type="GO" id="GO:0015937">
    <property type="term" value="P:coenzyme A biosynthetic process"/>
    <property type="evidence" value="ECO:0007669"/>
    <property type="project" value="UniProtKB-UniRule"/>
</dbReference>
<dbReference type="InterPro" id="IPR036551">
    <property type="entry name" value="Flavin_trans-like"/>
</dbReference>
<dbReference type="NCBIfam" id="TIGR00521">
    <property type="entry name" value="coaBC_dfp"/>
    <property type="match status" value="1"/>
</dbReference>
<organism evidence="7 8">
    <name type="scientific">Veillonella montpellierensis DNF00314</name>
    <dbReference type="NCBI Taxonomy" id="1401067"/>
    <lineage>
        <taxon>Bacteria</taxon>
        <taxon>Bacillati</taxon>
        <taxon>Bacillota</taxon>
        <taxon>Negativicutes</taxon>
        <taxon>Veillonellales</taxon>
        <taxon>Veillonellaceae</taxon>
        <taxon>Veillonella</taxon>
    </lineage>
</organism>
<sequence length="403" mass="43965">MAVLKGKHIIVAVSGGIAAYKAIEVVSRLRKAGAEVKVIMTQNATRIASPLTFGEISGYPVAVSMWDEIHNWDVEHIALATWADAYIVVPATANVIGKIANGIADDMLTTTIMATEGKKLICPAMNSAMYKNPITQRNLAYLEELGYAIMEPAVGQLACHTEGIGRLPEPEDIVNWLELELYETIDPTRLANKTILVTAGGTQEAIDPVRYIGNRSSGKMGYAIAEQAAMYGAKTILVSAPTSLEVPRNVTYIPVDSAMSMKEVVDEQYPQVDAVIMAAAVADFRVAQVEEHKIKKKETMTLKLVKNPDILAGLGATKKHQVLVGFAAETKNLLEYGFGKVKKKQLDMLVANDVSQSNAGFNVDTNEGYFLYPNGNTKRIPNMTKRELARLIIEEVGNLLEKR</sequence>
<comment type="catalytic activity">
    <reaction evidence="3 4">
        <text>(R)-4'-phosphopantothenate + L-cysteine + CTP = N-[(R)-4-phosphopantothenoyl]-L-cysteine + CMP + diphosphate + H(+)</text>
        <dbReference type="Rhea" id="RHEA:19397"/>
        <dbReference type="ChEBI" id="CHEBI:10986"/>
        <dbReference type="ChEBI" id="CHEBI:15378"/>
        <dbReference type="ChEBI" id="CHEBI:33019"/>
        <dbReference type="ChEBI" id="CHEBI:35235"/>
        <dbReference type="ChEBI" id="CHEBI:37563"/>
        <dbReference type="ChEBI" id="CHEBI:59458"/>
        <dbReference type="ChEBI" id="CHEBI:60377"/>
        <dbReference type="EC" id="6.3.2.5"/>
    </reaction>
</comment>
<dbReference type="InterPro" id="IPR007085">
    <property type="entry name" value="DNA/pantothenate-metab_flavo_C"/>
</dbReference>
<comment type="caution">
    <text evidence="7">The sequence shown here is derived from an EMBL/GenBank/DDBJ whole genome shotgun (WGS) entry which is preliminary data.</text>
</comment>
<keyword evidence="2 3" id="KW-0456">Lyase</keyword>
<dbReference type="GO" id="GO:0004632">
    <property type="term" value="F:phosphopantothenate--cysteine ligase activity"/>
    <property type="evidence" value="ECO:0007669"/>
    <property type="project" value="UniProtKB-UniRule"/>
</dbReference>
<feature type="binding site" evidence="3">
    <location>
        <position position="283"/>
    </location>
    <ligand>
        <name>CTP</name>
        <dbReference type="ChEBI" id="CHEBI:37563"/>
    </ligand>
</feature>
<feature type="binding site" evidence="3">
    <location>
        <begin position="308"/>
        <end position="311"/>
    </location>
    <ligand>
        <name>CTP</name>
        <dbReference type="ChEBI" id="CHEBI:37563"/>
    </ligand>
</feature>
<comment type="similarity">
    <text evidence="3 4">In the C-terminal section; belongs to the PPC synthetase family.</text>
</comment>
<comment type="cofactor">
    <cofactor evidence="3">
        <name>FMN</name>
        <dbReference type="ChEBI" id="CHEBI:58210"/>
    </cofactor>
    <text evidence="3">Binds 1 FMN per subunit.</text>
</comment>
<dbReference type="AlphaFoldDB" id="A0A096CQ59"/>
<dbReference type="eggNOG" id="COG0452">
    <property type="taxonomic scope" value="Bacteria"/>
</dbReference>
<dbReference type="EC" id="6.3.2.5" evidence="3"/>
<dbReference type="Proteomes" id="UP000029628">
    <property type="component" value="Unassembled WGS sequence"/>
</dbReference>
<feature type="active site" description="Proton donor" evidence="3">
    <location>
        <position position="159"/>
    </location>
</feature>
<evidence type="ECO:0000256" key="4">
    <source>
        <dbReference type="RuleBase" id="RU364078"/>
    </source>
</evidence>
<comment type="caution">
    <text evidence="3">Lacks conserved residue(s) required for the propagation of feature annotation.</text>
</comment>
<comment type="function">
    <text evidence="4">Catalyzes two steps in the biosynthesis of coenzyme A. In the first step cysteine is conjugated to 4'-phosphopantothenate to form 4-phosphopantothenoylcysteine, in the latter compound is decarboxylated to form 4'-phosphopantotheine.</text>
</comment>
<evidence type="ECO:0000313" key="8">
    <source>
        <dbReference type="Proteomes" id="UP000029628"/>
    </source>
</evidence>
<comment type="pathway">
    <text evidence="3 4">Cofactor biosynthesis; coenzyme A biosynthesis; CoA from (R)-pantothenate: step 2/5.</text>
</comment>
<evidence type="ECO:0000259" key="5">
    <source>
        <dbReference type="Pfam" id="PF02441"/>
    </source>
</evidence>
<feature type="domain" description="Flavoprotein" evidence="5">
    <location>
        <begin position="7"/>
        <end position="177"/>
    </location>
</feature>
<comment type="function">
    <text evidence="3">Catalyzes two sequential steps in the biosynthesis of coenzyme A. In the first step cysteine is conjugated to 4'-phosphopantothenate to form 4-phosphopantothenoylcysteine. In the second step the latter compound is decarboxylated to form 4'-phosphopantotheine.</text>
</comment>
<dbReference type="SUPFAM" id="SSF52507">
    <property type="entry name" value="Homo-oligomeric flavin-containing Cys decarboxylases, HFCD"/>
    <property type="match status" value="1"/>
</dbReference>
<gene>
    <name evidence="3" type="primary">coaBC</name>
    <name evidence="7" type="ORF">HMPREF0872_04695</name>
</gene>
<keyword evidence="3 4" id="KW-0288">FMN</keyword>
<comment type="similarity">
    <text evidence="3 4">In the N-terminal section; belongs to the HFCD (homo-oligomeric flavin containing Cys decarboxylase) superfamily.</text>
</comment>
<dbReference type="SUPFAM" id="SSF102645">
    <property type="entry name" value="CoaB-like"/>
    <property type="match status" value="1"/>
</dbReference>
<feature type="binding site" evidence="3">
    <location>
        <position position="326"/>
    </location>
    <ligand>
        <name>CTP</name>
        <dbReference type="ChEBI" id="CHEBI:37563"/>
    </ligand>
</feature>
<accession>A0A096CQ59</accession>
<evidence type="ECO:0000256" key="3">
    <source>
        <dbReference type="HAMAP-Rule" id="MF_02225"/>
    </source>
</evidence>
<dbReference type="HAMAP" id="MF_02225">
    <property type="entry name" value="CoaBC"/>
    <property type="match status" value="1"/>
</dbReference>
<dbReference type="Pfam" id="PF04127">
    <property type="entry name" value="DFP"/>
    <property type="match status" value="1"/>
</dbReference>
<dbReference type="PANTHER" id="PTHR14359">
    <property type="entry name" value="HOMO-OLIGOMERIC FLAVIN CONTAINING CYS DECARBOXYLASE FAMILY"/>
    <property type="match status" value="1"/>
</dbReference>
<dbReference type="Pfam" id="PF02441">
    <property type="entry name" value="Flavoprotein"/>
    <property type="match status" value="1"/>
</dbReference>
<keyword evidence="8" id="KW-1185">Reference proteome</keyword>
<dbReference type="InterPro" id="IPR005252">
    <property type="entry name" value="CoaBC"/>
</dbReference>
<dbReference type="GO" id="GO:0046872">
    <property type="term" value="F:metal ion binding"/>
    <property type="evidence" value="ECO:0007669"/>
    <property type="project" value="UniProtKB-KW"/>
</dbReference>
<dbReference type="Gene3D" id="3.40.50.10300">
    <property type="entry name" value="CoaB-like"/>
    <property type="match status" value="1"/>
</dbReference>
<keyword evidence="3 4" id="KW-0436">Ligase</keyword>
<dbReference type="UniPathway" id="UPA00241">
    <property type="reaction ID" value="UER00353"/>
</dbReference>
<keyword evidence="3" id="KW-0479">Metal-binding</keyword>
<dbReference type="GO" id="GO:0010181">
    <property type="term" value="F:FMN binding"/>
    <property type="evidence" value="ECO:0007669"/>
    <property type="project" value="UniProtKB-UniRule"/>
</dbReference>